<protein>
    <submittedName>
        <fullName evidence="6">MerR family transcriptional regulator</fullName>
    </submittedName>
</protein>
<evidence type="ECO:0000256" key="4">
    <source>
        <dbReference type="ARBA" id="ARBA00023163"/>
    </source>
</evidence>
<organism evidence="6 7">
    <name type="scientific">Diplocloster modestus</name>
    <dbReference type="NCBI Taxonomy" id="2850322"/>
    <lineage>
        <taxon>Bacteria</taxon>
        <taxon>Bacillati</taxon>
        <taxon>Bacillota</taxon>
        <taxon>Clostridia</taxon>
        <taxon>Lachnospirales</taxon>
        <taxon>Lachnospiraceae</taxon>
        <taxon>Diplocloster</taxon>
    </lineage>
</organism>
<dbReference type="InterPro" id="IPR011256">
    <property type="entry name" value="Reg_factor_effector_dom_sf"/>
</dbReference>
<evidence type="ECO:0000313" key="6">
    <source>
        <dbReference type="EMBL" id="MBU9724890.1"/>
    </source>
</evidence>
<keyword evidence="7" id="KW-1185">Reference proteome</keyword>
<evidence type="ECO:0000256" key="3">
    <source>
        <dbReference type="ARBA" id="ARBA00023125"/>
    </source>
</evidence>
<dbReference type="Gene3D" id="1.10.1660.10">
    <property type="match status" value="1"/>
</dbReference>
<dbReference type="InterPro" id="IPR009061">
    <property type="entry name" value="DNA-bd_dom_put_sf"/>
</dbReference>
<dbReference type="Gene3D" id="3.20.80.10">
    <property type="entry name" value="Regulatory factor, effector binding domain"/>
    <property type="match status" value="1"/>
</dbReference>
<dbReference type="EMBL" id="JAHQCX010000001">
    <property type="protein sequence ID" value="MBU9724890.1"/>
    <property type="molecule type" value="Genomic_DNA"/>
</dbReference>
<dbReference type="Pfam" id="PF13411">
    <property type="entry name" value="MerR_1"/>
    <property type="match status" value="1"/>
</dbReference>
<proteinExistence type="predicted"/>
<name>A0ABS6K310_9FIRM</name>
<dbReference type="Proteomes" id="UP001314681">
    <property type="component" value="Unassembled WGS sequence"/>
</dbReference>
<dbReference type="PROSITE" id="PS50937">
    <property type="entry name" value="HTH_MERR_2"/>
    <property type="match status" value="1"/>
</dbReference>
<dbReference type="PANTHER" id="PTHR30204">
    <property type="entry name" value="REDOX-CYCLING DRUG-SENSING TRANSCRIPTIONAL ACTIVATOR SOXR"/>
    <property type="match status" value="1"/>
</dbReference>
<keyword evidence="3" id="KW-0238">DNA-binding</keyword>
<gene>
    <name evidence="6" type="ORF">KTH90_02565</name>
</gene>
<dbReference type="SUPFAM" id="SSF46955">
    <property type="entry name" value="Putative DNA-binding domain"/>
    <property type="match status" value="1"/>
</dbReference>
<dbReference type="RefSeq" id="WP_238726205.1">
    <property type="nucleotide sequence ID" value="NZ_JAHQCX010000001.1"/>
</dbReference>
<dbReference type="SUPFAM" id="SSF55136">
    <property type="entry name" value="Probable bacterial effector-binding domain"/>
    <property type="match status" value="1"/>
</dbReference>
<dbReference type="SMART" id="SM00422">
    <property type="entry name" value="HTH_MERR"/>
    <property type="match status" value="1"/>
</dbReference>
<comment type="caution">
    <text evidence="6">The sequence shown here is derived from an EMBL/GenBank/DDBJ whole genome shotgun (WGS) entry which is preliminary data.</text>
</comment>
<evidence type="ECO:0000259" key="5">
    <source>
        <dbReference type="PROSITE" id="PS50937"/>
    </source>
</evidence>
<reference evidence="6 7" key="1">
    <citation type="submission" date="2021-06" db="EMBL/GenBank/DDBJ databases">
        <title>Description of novel taxa of the family Lachnospiraceae.</title>
        <authorList>
            <person name="Chaplin A.V."/>
            <person name="Sokolova S.R."/>
            <person name="Pikina A.P."/>
            <person name="Korzhanova M."/>
            <person name="Belova V."/>
            <person name="Korostin D."/>
            <person name="Efimov B.A."/>
        </authorList>
    </citation>
    <scope>NUCLEOTIDE SEQUENCE [LARGE SCALE GENOMIC DNA]</scope>
    <source>
        <strain evidence="6 7">ASD4241</strain>
    </source>
</reference>
<keyword evidence="4" id="KW-0804">Transcription</keyword>
<sequence>MRKHDGSLFQIGEVAKILGLSRKMILNYEDQGLVVPAVKDEVSGYRYYTADNMTRLRSIRTLQSLGLSLKEVAEYYYDTTNIDRHLQRLMEMRDALDKSIEMLQVRSAKSGDFTIHSVALPRQICFCRQYTCTDVSEAAIHLRNTYIAAARTGYMSMVRCMFTVRQTAKPDTLHLLCSIPVEDCFNGPERREFPETLALCIYYRGPYEGIGDARRALKQYVKENNISVSGYFRSIFLEGPPTRGTNSADYITQVAVPIADR</sequence>
<dbReference type="InterPro" id="IPR000551">
    <property type="entry name" value="MerR-type_HTH_dom"/>
</dbReference>
<dbReference type="InterPro" id="IPR047057">
    <property type="entry name" value="MerR_fam"/>
</dbReference>
<keyword evidence="2" id="KW-0805">Transcription regulation</keyword>
<dbReference type="CDD" id="cd00592">
    <property type="entry name" value="HTH_MerR-like"/>
    <property type="match status" value="1"/>
</dbReference>
<evidence type="ECO:0000313" key="7">
    <source>
        <dbReference type="Proteomes" id="UP001314681"/>
    </source>
</evidence>
<dbReference type="PANTHER" id="PTHR30204:SF69">
    <property type="entry name" value="MERR-FAMILY TRANSCRIPTIONAL REGULATOR"/>
    <property type="match status" value="1"/>
</dbReference>
<evidence type="ECO:0000256" key="2">
    <source>
        <dbReference type="ARBA" id="ARBA00023015"/>
    </source>
</evidence>
<accession>A0ABS6K310</accession>
<feature type="domain" description="HTH merR-type" evidence="5">
    <location>
        <begin position="8"/>
        <end position="78"/>
    </location>
</feature>
<keyword evidence="1" id="KW-0678">Repressor</keyword>
<evidence type="ECO:0000256" key="1">
    <source>
        <dbReference type="ARBA" id="ARBA00022491"/>
    </source>
</evidence>